<reference evidence="1 2" key="1">
    <citation type="submission" date="2020-12" db="EMBL/GenBank/DDBJ databases">
        <authorList>
            <person name="Mahalingham V.A."/>
            <person name="Abad L.A."/>
            <person name="Dennis E.A."/>
            <person name="Alston T.C."/>
            <person name="Buckley J.R."/>
            <person name="Cao N.T."/>
            <person name="Cole K.B."/>
            <person name="Davis H.C."/>
            <person name="Fisher D.E."/>
            <person name="Jennings A.R."/>
            <person name="Litwin A.R."/>
            <person name="McCartney J.B."/>
            <person name="Mitchell K.E."/>
            <person name="Nasser J.B."/>
            <person name="Paudel P."/>
            <person name="Richoux S.A."/>
            <person name="Sisung K.L."/>
            <person name="Smith M.L."/>
            <person name="Sonnier C.R."/>
            <person name="Underwood K.G."/>
            <person name="Hunter C.W."/>
            <person name="Gottschalck B.A."/>
            <person name="Wiggina Z.F."/>
            <person name="Spears T.J."/>
            <person name="Hancock A.M."/>
            <person name="Gissendanner C.R."/>
            <person name="Findley A.M."/>
            <person name="Garlena R.A."/>
            <person name="Russell D.A."/>
            <person name="Jacobs-Sera D."/>
            <person name="Hatfull G.F."/>
        </authorList>
    </citation>
    <scope>NUCLEOTIDE SEQUENCE [LARGE SCALE GENOMIC DNA]</scope>
</reference>
<sequence length="332" mass="37098">MSVTSTTERAGLLVAVITGGRPKLQQRLTRRFLESLAEAGHPVVWVLSDRDQPGYETDDYEQAVYTREWAESYAADHWMLPKPPDPDGFLGAFPGREWACREAERRGCWGVLQLDDNIERLSFPRGSSSAINLVRERGGMAFFADLLAGVALSTNSRMTGAQLDAVVQLQRQVARAGFPYSCFVERVGPGREEWFGPFEDDITHAFQYGTRADGATAAVMPMLRYMKESKSKTGMRAKYNHERAVQLQRIFPQGASVKVMSTRSNGKGEARVFHKMAAGAIRNPLVVQDEARWNAVRETHIECLAEFSTRIREANRVKVLNRAAKVEIANGT</sequence>
<protein>
    <recommendedName>
        <fullName evidence="3">Glycosyltransferase</fullName>
    </recommendedName>
</protein>
<dbReference type="RefSeq" id="YP_010002650.1">
    <property type="nucleotide sequence ID" value="NC_053246.1"/>
</dbReference>
<evidence type="ECO:0000313" key="2">
    <source>
        <dbReference type="Proteomes" id="UP000594820"/>
    </source>
</evidence>
<proteinExistence type="predicted"/>
<dbReference type="EMBL" id="MW314850">
    <property type="protein sequence ID" value="QPO17167.1"/>
    <property type="molecule type" value="Genomic_DNA"/>
</dbReference>
<name>A0A7T1KSC6_9CAUD</name>
<keyword evidence="2" id="KW-1185">Reference proteome</keyword>
<evidence type="ECO:0000313" key="1">
    <source>
        <dbReference type="EMBL" id="QPO17167.1"/>
    </source>
</evidence>
<dbReference type="GeneID" id="63027201"/>
<organism evidence="1 2">
    <name type="scientific">Gordonia phage Lilbeanie</name>
    <dbReference type="NCBI Taxonomy" id="2794947"/>
    <lineage>
        <taxon>Viruses</taxon>
        <taxon>Duplodnaviria</taxon>
        <taxon>Heunggongvirae</taxon>
        <taxon>Uroviricota</taxon>
        <taxon>Caudoviricetes</taxon>
        <taxon>Stackebrandtviridae</taxon>
        <taxon>Lilbeanievirus</taxon>
        <taxon>Lilbeanievirus lilbeanie</taxon>
    </lineage>
</organism>
<evidence type="ECO:0008006" key="3">
    <source>
        <dbReference type="Google" id="ProtNLM"/>
    </source>
</evidence>
<dbReference type="KEGG" id="vg:63027201"/>
<accession>A0A7T1KSC6</accession>
<dbReference type="Proteomes" id="UP000594820">
    <property type="component" value="Segment"/>
</dbReference>
<gene>
    <name evidence="1" type="primary">89</name>
    <name evidence="1" type="ORF">SEA_LILBEANIE_89</name>
</gene>